<organism evidence="2 3">
    <name type="scientific">Pseudonocardia charpentierae</name>
    <dbReference type="NCBI Taxonomy" id="3075545"/>
    <lineage>
        <taxon>Bacteria</taxon>
        <taxon>Bacillati</taxon>
        <taxon>Actinomycetota</taxon>
        <taxon>Actinomycetes</taxon>
        <taxon>Pseudonocardiales</taxon>
        <taxon>Pseudonocardiaceae</taxon>
        <taxon>Pseudonocardia</taxon>
    </lineage>
</organism>
<proteinExistence type="predicted"/>
<feature type="region of interest" description="Disordered" evidence="1">
    <location>
        <begin position="213"/>
        <end position="232"/>
    </location>
</feature>
<evidence type="ECO:0000313" key="2">
    <source>
        <dbReference type="EMBL" id="MDT0353442.1"/>
    </source>
</evidence>
<dbReference type="Proteomes" id="UP001183202">
    <property type="component" value="Unassembled WGS sequence"/>
</dbReference>
<dbReference type="RefSeq" id="WP_311559956.1">
    <property type="nucleotide sequence ID" value="NZ_JAVREJ010000032.1"/>
</dbReference>
<dbReference type="InterPro" id="IPR020835">
    <property type="entry name" value="Catalase_sf"/>
</dbReference>
<comment type="caution">
    <text evidence="2">The sequence shown here is derived from an EMBL/GenBank/DDBJ whole genome shotgun (WGS) entry which is preliminary data.</text>
</comment>
<evidence type="ECO:0008006" key="4">
    <source>
        <dbReference type="Google" id="ProtNLM"/>
    </source>
</evidence>
<reference evidence="3" key="1">
    <citation type="submission" date="2023-07" db="EMBL/GenBank/DDBJ databases">
        <title>30 novel species of actinomycetes from the DSMZ collection.</title>
        <authorList>
            <person name="Nouioui I."/>
        </authorList>
    </citation>
    <scope>NUCLEOTIDE SEQUENCE [LARGE SCALE GENOMIC DNA]</scope>
    <source>
        <strain evidence="3">DSM 45834</strain>
    </source>
</reference>
<evidence type="ECO:0000313" key="3">
    <source>
        <dbReference type="Proteomes" id="UP001183202"/>
    </source>
</evidence>
<evidence type="ECO:0000256" key="1">
    <source>
        <dbReference type="SAM" id="MobiDB-lite"/>
    </source>
</evidence>
<dbReference type="EMBL" id="JAVREJ010000032">
    <property type="protein sequence ID" value="MDT0353442.1"/>
    <property type="molecule type" value="Genomic_DNA"/>
</dbReference>
<keyword evidence="3" id="KW-1185">Reference proteome</keyword>
<accession>A0ABU2NIP4</accession>
<sequence>MVEFMFGVLARWRSGRAVHTRGTAVDATLTIDPGSATGRALAGSRSRPAVVRASKSIGLPGRIPDLLGMALRISAGDDRLFDVLLASTGRRGIAHMALLPSGNWWGRPYSTVLPYVVDGRRLVLGLEADAGIVPAGADLGDVATAVRNGPVAFTVSEMPVLGERCAIGRLVLESVREDGPSITFDPILNALPRLHLVRPLSALREWAYTGSRTGRNAEPASLCRRPDDAADA</sequence>
<name>A0ABU2NIP4_9PSEU</name>
<protein>
    <recommendedName>
        <fullName evidence="4">Phosphodiesterase</fullName>
    </recommendedName>
</protein>
<dbReference type="SUPFAM" id="SSF56634">
    <property type="entry name" value="Heme-dependent catalase-like"/>
    <property type="match status" value="1"/>
</dbReference>
<gene>
    <name evidence="2" type="ORF">RM445_28455</name>
</gene>